<evidence type="ECO:0000313" key="3">
    <source>
        <dbReference type="Proteomes" id="UP001152320"/>
    </source>
</evidence>
<evidence type="ECO:0000313" key="2">
    <source>
        <dbReference type="EMBL" id="KAJ8023802.1"/>
    </source>
</evidence>
<comment type="caution">
    <text evidence="2">The sequence shown here is derived from an EMBL/GenBank/DDBJ whole genome shotgun (WGS) entry which is preliminary data.</text>
</comment>
<organism evidence="2 3">
    <name type="scientific">Holothuria leucospilota</name>
    <name type="common">Black long sea cucumber</name>
    <name type="synonym">Mertensiothuria leucospilota</name>
    <dbReference type="NCBI Taxonomy" id="206669"/>
    <lineage>
        <taxon>Eukaryota</taxon>
        <taxon>Metazoa</taxon>
        <taxon>Echinodermata</taxon>
        <taxon>Eleutherozoa</taxon>
        <taxon>Echinozoa</taxon>
        <taxon>Holothuroidea</taxon>
        <taxon>Aspidochirotacea</taxon>
        <taxon>Aspidochirotida</taxon>
        <taxon>Holothuriidae</taxon>
        <taxon>Holothuria</taxon>
    </lineage>
</organism>
<dbReference type="AlphaFoldDB" id="A0A9Q0YP55"/>
<reference evidence="2" key="1">
    <citation type="submission" date="2021-10" db="EMBL/GenBank/DDBJ databases">
        <title>Tropical sea cucumber genome reveals ecological adaptation and Cuvierian tubules defense mechanism.</title>
        <authorList>
            <person name="Chen T."/>
        </authorList>
    </citation>
    <scope>NUCLEOTIDE SEQUENCE</scope>
    <source>
        <strain evidence="2">Nanhai2018</strain>
        <tissue evidence="2">Muscle</tissue>
    </source>
</reference>
<dbReference type="EMBL" id="JAIZAY010000019">
    <property type="protein sequence ID" value="KAJ8023802.1"/>
    <property type="molecule type" value="Genomic_DNA"/>
</dbReference>
<dbReference type="InterPro" id="IPR058912">
    <property type="entry name" value="HTH_animal"/>
</dbReference>
<sequence length="203" mass="23242">MLFTLLLSLHLIFSDKEIPFLDVLVKLHSGSIATTLYCKPTDTHGYLNFNSSHHISLKRSIVFSQCIRIKRICSTKSEYDKHVGNLVEFFLNNDYPYPNLCDKGNYVGHTGTKFRLRFNNHKKTVQDKSISYPVSKHFSSEPNHSLSNLRCILLGSNYPSVTQRLKSESKWVIKLSTHTRGLNKDLGILSDFPSVIYHPRQGV</sequence>
<dbReference type="Proteomes" id="UP001152320">
    <property type="component" value="Chromosome 19"/>
</dbReference>
<name>A0A9Q0YP55_HOLLE</name>
<gene>
    <name evidence="2" type="ORF">HOLleu_36345</name>
</gene>
<accession>A0A9Q0YP55</accession>
<dbReference type="PANTHER" id="PTHR21301:SF10">
    <property type="entry name" value="REVERSE TRANSCRIPTASE DOMAIN-CONTAINING PROTEIN"/>
    <property type="match status" value="1"/>
</dbReference>
<dbReference type="PANTHER" id="PTHR21301">
    <property type="entry name" value="REVERSE TRANSCRIPTASE"/>
    <property type="match status" value="1"/>
</dbReference>
<keyword evidence="3" id="KW-1185">Reference proteome</keyword>
<protein>
    <recommendedName>
        <fullName evidence="1">Helix-turn-helix domain-containing protein</fullName>
    </recommendedName>
</protein>
<feature type="domain" description="Helix-turn-helix" evidence="1">
    <location>
        <begin position="46"/>
        <end position="96"/>
    </location>
</feature>
<dbReference type="OrthoDB" id="6259957at2759"/>
<proteinExistence type="predicted"/>
<evidence type="ECO:0000259" key="1">
    <source>
        <dbReference type="Pfam" id="PF26215"/>
    </source>
</evidence>
<dbReference type="Pfam" id="PF26215">
    <property type="entry name" value="HTH_animal"/>
    <property type="match status" value="1"/>
</dbReference>